<dbReference type="Pfam" id="PF09118">
    <property type="entry name" value="GO-like_E_set"/>
    <property type="match status" value="1"/>
</dbReference>
<protein>
    <submittedName>
        <fullName evidence="5">Galactose oxidase</fullName>
        <ecNumber evidence="5">1.1.3.9</ecNumber>
    </submittedName>
</protein>
<accession>A0A375CRV8</accession>
<dbReference type="SUPFAM" id="SSF50965">
    <property type="entry name" value="Galactose oxidase, central domain"/>
    <property type="match status" value="1"/>
</dbReference>
<evidence type="ECO:0000259" key="3">
    <source>
        <dbReference type="Pfam" id="PF07250"/>
    </source>
</evidence>
<gene>
    <name evidence="5" type="ORF">CBM2589_U40012</name>
</gene>
<dbReference type="Pfam" id="PF07250">
    <property type="entry name" value="Glyoxal_oxid_N"/>
    <property type="match status" value="1"/>
</dbReference>
<dbReference type="Proteomes" id="UP000256297">
    <property type="component" value="Unassembled WGS sequence"/>
</dbReference>
<dbReference type="AlphaFoldDB" id="A0A375CRV8"/>
<dbReference type="InterPro" id="IPR009880">
    <property type="entry name" value="Glyoxal_oxidase_N"/>
</dbReference>
<evidence type="ECO:0000259" key="4">
    <source>
        <dbReference type="Pfam" id="PF09118"/>
    </source>
</evidence>
<dbReference type="PANTHER" id="PTHR32208">
    <property type="entry name" value="SECRETED PROTEIN-RELATED"/>
    <property type="match status" value="1"/>
</dbReference>
<dbReference type="EMBL" id="OFSP01000081">
    <property type="protein sequence ID" value="SOY78172.1"/>
    <property type="molecule type" value="Genomic_DNA"/>
</dbReference>
<feature type="domain" description="Galactose oxidase-like Early set" evidence="4">
    <location>
        <begin position="501"/>
        <end position="595"/>
    </location>
</feature>
<name>A0A375CRV8_9BURK</name>
<dbReference type="InterPro" id="IPR011043">
    <property type="entry name" value="Gal_Oxase/kelch_b-propeller"/>
</dbReference>
<feature type="signal peptide" evidence="2">
    <location>
        <begin position="1"/>
        <end position="48"/>
    </location>
</feature>
<dbReference type="EC" id="1.1.3.9" evidence="5"/>
<reference evidence="6" key="1">
    <citation type="submission" date="2018-01" db="EMBL/GenBank/DDBJ databases">
        <authorList>
            <person name="Gaut B.S."/>
            <person name="Morton B.R."/>
            <person name="Clegg M.T."/>
            <person name="Duvall M.R."/>
        </authorList>
    </citation>
    <scope>NUCLEOTIDE SEQUENCE [LARGE SCALE GENOMIC DNA]</scope>
</reference>
<dbReference type="CDD" id="cd02851">
    <property type="entry name" value="E_set_GO_C"/>
    <property type="match status" value="1"/>
</dbReference>
<evidence type="ECO:0000256" key="2">
    <source>
        <dbReference type="SAM" id="SignalP"/>
    </source>
</evidence>
<sequence>MAWIGVYTHSMATLSPQEVMQMRQRMFFRKTVWASVVGICLLAPPIHAAAPVSFDNDACNNPSAEARLRQREAAVLGPAHAESHARARAKQCRVAAGLDRVATPDDQVLAAASAQATNTAGQWSAPFVIPVVGITAVLLHTGKVLFWSYEPTEYHNPAASNTGVAYVWDPVTRTGHPLTPPENIWCAGQTILSDGRVFIAGGNLRYPDPNAPAGQQNFQGALSSYTFNPLSETWTAQPNMSVGRWYPTVTKLADNRVVITSGLDETGSGNTTSVVELFTPAAGMDSVGTMSTVSFHDPSGMYPFQYLLGSGQMMQAGPAFYNTVLLTPGTWSWSGVPNMLSSHYEYANGVLYTDASVTPVKQVVMIAGGAEGDSAFRNNEWFDVGNPNAGWRQYPQWLQPRHNANTVILPDGTLFTVGGNAASNGYDNPHFASELYTKPAGDPTGTWIQMSPNTIQAGYHSSAILLPDATVLLSQDDMNPLAASTHQAQVYSPPYLFKGARPGITSAPGTLSLGQTFTVGSSSPNVSSVALVAPGAVTHANDMHQRYIKLRYTKQGAKNLRVTLPGSSALVPPGYYMLFIIDSQGVPSVAKFVRVS</sequence>
<dbReference type="Gene3D" id="2.60.40.10">
    <property type="entry name" value="Immunoglobulins"/>
    <property type="match status" value="1"/>
</dbReference>
<organism evidence="5 6">
    <name type="scientific">Cupriavidus taiwanensis</name>
    <dbReference type="NCBI Taxonomy" id="164546"/>
    <lineage>
        <taxon>Bacteria</taxon>
        <taxon>Pseudomonadati</taxon>
        <taxon>Pseudomonadota</taxon>
        <taxon>Betaproteobacteria</taxon>
        <taxon>Burkholderiales</taxon>
        <taxon>Burkholderiaceae</taxon>
        <taxon>Cupriavidus</taxon>
    </lineage>
</organism>
<dbReference type="InterPro" id="IPR037293">
    <property type="entry name" value="Gal_Oxidase_central_sf"/>
</dbReference>
<dbReference type="Gene3D" id="2.130.10.80">
    <property type="entry name" value="Galactose oxidase/kelch, beta-propeller"/>
    <property type="match status" value="1"/>
</dbReference>
<feature type="domain" description="Glyoxal oxidase N-terminal" evidence="3">
    <location>
        <begin position="167"/>
        <end position="476"/>
    </location>
</feature>
<dbReference type="SUPFAM" id="SSF81296">
    <property type="entry name" value="E set domains"/>
    <property type="match status" value="1"/>
</dbReference>
<comment type="caution">
    <text evidence="5">The sequence shown here is derived from an EMBL/GenBank/DDBJ whole genome shotgun (WGS) entry which is preliminary data.</text>
</comment>
<dbReference type="InterPro" id="IPR015202">
    <property type="entry name" value="GO-like_E_set"/>
</dbReference>
<proteinExistence type="predicted"/>
<feature type="chain" id="PRO_5017043702" evidence="2">
    <location>
        <begin position="49"/>
        <end position="596"/>
    </location>
</feature>
<evidence type="ECO:0000313" key="5">
    <source>
        <dbReference type="EMBL" id="SOY78172.1"/>
    </source>
</evidence>
<dbReference type="InterPro" id="IPR014756">
    <property type="entry name" value="Ig_E-set"/>
</dbReference>
<evidence type="ECO:0000313" key="6">
    <source>
        <dbReference type="Proteomes" id="UP000256297"/>
    </source>
</evidence>
<dbReference type="InterPro" id="IPR013783">
    <property type="entry name" value="Ig-like_fold"/>
</dbReference>
<dbReference type="PANTHER" id="PTHR32208:SF21">
    <property type="entry name" value="LOW QUALITY PROTEIN: ALDEHYDE OXIDASE GLOX-LIKE"/>
    <property type="match status" value="1"/>
</dbReference>
<dbReference type="GO" id="GO:0045480">
    <property type="term" value="F:galactose oxidase activity"/>
    <property type="evidence" value="ECO:0007669"/>
    <property type="project" value="UniProtKB-EC"/>
</dbReference>
<evidence type="ECO:0000256" key="1">
    <source>
        <dbReference type="ARBA" id="ARBA00022729"/>
    </source>
</evidence>
<keyword evidence="5" id="KW-0560">Oxidoreductase</keyword>
<keyword evidence="1 2" id="KW-0732">Signal</keyword>